<keyword evidence="1" id="KW-0732">Signal</keyword>
<feature type="signal peptide" evidence="1">
    <location>
        <begin position="1"/>
        <end position="17"/>
    </location>
</feature>
<dbReference type="AlphaFoldDB" id="A0AAV2SIQ6"/>
<dbReference type="Proteomes" id="UP001497623">
    <property type="component" value="Unassembled WGS sequence"/>
</dbReference>
<comment type="caution">
    <text evidence="2">The sequence shown here is derived from an EMBL/GenBank/DDBJ whole genome shotgun (WGS) entry which is preliminary data.</text>
</comment>
<accession>A0AAV2SIQ6</accession>
<proteinExistence type="predicted"/>
<evidence type="ECO:0000313" key="3">
    <source>
        <dbReference type="Proteomes" id="UP001497623"/>
    </source>
</evidence>
<sequence>MKVLVIVLACVIGMAWGQGRSITNSVNTQQSNTATNTGINAFPLAPITNPRTTTCGQFSSVCFGRGLESRGALYVFPQAAQCQARIAQKYGYLLRIDFNGMMMIVNKFGELVEDIEPAPINEASFGFGIAGQQRALAAQQQAAFQELQLENMQLELEFCQSIAATVPQGFGLGGQNFG</sequence>
<gene>
    <name evidence="2" type="ORF">MNOR_LOCUS38090</name>
</gene>
<name>A0AAV2SIQ6_MEGNR</name>
<protein>
    <submittedName>
        <fullName evidence="2">Uncharacterized protein</fullName>
    </submittedName>
</protein>
<feature type="chain" id="PRO_5043977017" evidence="1">
    <location>
        <begin position="18"/>
        <end position="178"/>
    </location>
</feature>
<dbReference type="EMBL" id="CAXKWB010082901">
    <property type="protein sequence ID" value="CAL4207542.1"/>
    <property type="molecule type" value="Genomic_DNA"/>
</dbReference>
<keyword evidence="3" id="KW-1185">Reference proteome</keyword>
<reference evidence="2 3" key="1">
    <citation type="submission" date="2024-05" db="EMBL/GenBank/DDBJ databases">
        <authorList>
            <person name="Wallberg A."/>
        </authorList>
    </citation>
    <scope>NUCLEOTIDE SEQUENCE [LARGE SCALE GENOMIC DNA]</scope>
</reference>
<feature type="non-terminal residue" evidence="2">
    <location>
        <position position="178"/>
    </location>
</feature>
<evidence type="ECO:0000256" key="1">
    <source>
        <dbReference type="SAM" id="SignalP"/>
    </source>
</evidence>
<evidence type="ECO:0000313" key="2">
    <source>
        <dbReference type="EMBL" id="CAL4207542.1"/>
    </source>
</evidence>
<organism evidence="2 3">
    <name type="scientific">Meganyctiphanes norvegica</name>
    <name type="common">Northern krill</name>
    <name type="synonym">Thysanopoda norvegica</name>
    <dbReference type="NCBI Taxonomy" id="48144"/>
    <lineage>
        <taxon>Eukaryota</taxon>
        <taxon>Metazoa</taxon>
        <taxon>Ecdysozoa</taxon>
        <taxon>Arthropoda</taxon>
        <taxon>Crustacea</taxon>
        <taxon>Multicrustacea</taxon>
        <taxon>Malacostraca</taxon>
        <taxon>Eumalacostraca</taxon>
        <taxon>Eucarida</taxon>
        <taxon>Euphausiacea</taxon>
        <taxon>Euphausiidae</taxon>
        <taxon>Meganyctiphanes</taxon>
    </lineage>
</organism>